<accession>A0ABZ2YRR1</accession>
<reference evidence="3" key="1">
    <citation type="submission" date="2024-03" db="EMBL/GenBank/DDBJ databases">
        <title>Chitinophaga horti sp. nov., isolated from garden soil.</title>
        <authorList>
            <person name="Lee D.S."/>
            <person name="Han D.M."/>
            <person name="Baek J.H."/>
            <person name="Choi D.G."/>
            <person name="Jeon J.H."/>
            <person name="Jeon C.O."/>
        </authorList>
    </citation>
    <scope>NUCLEOTIDE SEQUENCE [LARGE SCALE GENOMIC DNA]</scope>
    <source>
        <strain evidence="3">GPA1</strain>
    </source>
</reference>
<dbReference type="Gene3D" id="3.40.50.300">
    <property type="entry name" value="P-loop containing nucleotide triphosphate hydrolases"/>
    <property type="match status" value="2"/>
</dbReference>
<dbReference type="PANTHER" id="PTHR43581">
    <property type="entry name" value="ATP/GTP PHOSPHATASE"/>
    <property type="match status" value="1"/>
</dbReference>
<dbReference type="CDD" id="cd00267">
    <property type="entry name" value="ABC_ATPase"/>
    <property type="match status" value="1"/>
</dbReference>
<proteinExistence type="predicted"/>
<protein>
    <submittedName>
        <fullName evidence="2">AAA family ATPase</fullName>
    </submittedName>
</protein>
<feature type="domain" description="AAA+ ATPase" evidence="1">
    <location>
        <begin position="28"/>
        <end position="281"/>
    </location>
</feature>
<dbReference type="Proteomes" id="UP001485459">
    <property type="component" value="Chromosome"/>
</dbReference>
<organism evidence="2 3">
    <name type="scientific">Chitinophaga pollutisoli</name>
    <dbReference type="NCBI Taxonomy" id="3133966"/>
    <lineage>
        <taxon>Bacteria</taxon>
        <taxon>Pseudomonadati</taxon>
        <taxon>Bacteroidota</taxon>
        <taxon>Chitinophagia</taxon>
        <taxon>Chitinophagales</taxon>
        <taxon>Chitinophagaceae</taxon>
        <taxon>Chitinophaga</taxon>
    </lineage>
</organism>
<keyword evidence="3" id="KW-1185">Reference proteome</keyword>
<gene>
    <name evidence="2" type="ORF">WJU16_02705</name>
</gene>
<evidence type="ECO:0000259" key="1">
    <source>
        <dbReference type="SMART" id="SM00382"/>
    </source>
</evidence>
<evidence type="ECO:0000313" key="2">
    <source>
        <dbReference type="EMBL" id="WZN41945.1"/>
    </source>
</evidence>
<dbReference type="InterPro" id="IPR003959">
    <property type="entry name" value="ATPase_AAA_core"/>
</dbReference>
<sequence>MPIHSQVLKKINIDQLKGLRNVEIGFDGNNLTAIMGLNGVGKSTVLHALACVYRPPMNIPGLINYQFQIFFTPTSHSIWAGSNFSITHSYSDGPTAHPNVQTHFRKAVDRWVPKKERRPERAVTFIGMRSAVPEIEKETKKTRIAFNAARVPIAHEVEIRRYAGVIMNRQYQALHTSNAYGKNYITLQHNNVEYSSLFMGAGEQRIIYILSEILKAPNSSLVLIEEIDVLMHQDALVKLLEIIDRIARRKNLQVVFTTHAHSILDLPFINYRHLLQTNTNTLCFNETKPDALHRLTGRHLRPLEIFIEDDLAEAIANKVAAGLKMSRFIETTKFGAATNCFTAVAATYLRRTDNKDKMLFVLDGDEYRTDEEKITRIGKALTGTTDENDQQRAEALVKITQFDIPPNRKPEHYYHGLICALDDRNLSDEELEWVSAAREIEHVEDGHLYFNEIIERMGVSRENGLTRLVDILRKCPEWAQIVQPVHDWLDGKRPELEEH</sequence>
<dbReference type="SUPFAM" id="SSF52540">
    <property type="entry name" value="P-loop containing nucleoside triphosphate hydrolases"/>
    <property type="match status" value="1"/>
</dbReference>
<evidence type="ECO:0000313" key="3">
    <source>
        <dbReference type="Proteomes" id="UP001485459"/>
    </source>
</evidence>
<dbReference type="RefSeq" id="WP_341836788.1">
    <property type="nucleotide sequence ID" value="NZ_CP149822.1"/>
</dbReference>
<dbReference type="InterPro" id="IPR003593">
    <property type="entry name" value="AAA+_ATPase"/>
</dbReference>
<dbReference type="InterPro" id="IPR027417">
    <property type="entry name" value="P-loop_NTPase"/>
</dbReference>
<dbReference type="EMBL" id="CP149822">
    <property type="protein sequence ID" value="WZN41945.1"/>
    <property type="molecule type" value="Genomic_DNA"/>
</dbReference>
<name>A0ABZ2YRR1_9BACT</name>
<dbReference type="InterPro" id="IPR051396">
    <property type="entry name" value="Bact_Antivir_Def_Nuclease"/>
</dbReference>
<dbReference type="Pfam" id="PF13304">
    <property type="entry name" value="AAA_21"/>
    <property type="match status" value="1"/>
</dbReference>
<dbReference type="PANTHER" id="PTHR43581:SF4">
    <property type="entry name" value="ATP_GTP PHOSPHATASE"/>
    <property type="match status" value="1"/>
</dbReference>
<dbReference type="SMART" id="SM00382">
    <property type="entry name" value="AAA"/>
    <property type="match status" value="1"/>
</dbReference>